<evidence type="ECO:0000256" key="4">
    <source>
        <dbReference type="ARBA" id="ARBA00022803"/>
    </source>
</evidence>
<dbReference type="SUPFAM" id="SSF48452">
    <property type="entry name" value="TPR-like"/>
    <property type="match status" value="1"/>
</dbReference>
<protein>
    <recommendedName>
        <fullName evidence="6">O-GlcNAc transferase C-terminal domain-containing protein</fullName>
    </recommendedName>
</protein>
<dbReference type="SUPFAM" id="SSF53756">
    <property type="entry name" value="UDP-Glycosyltransferase/glycogen phosphorylase"/>
    <property type="match status" value="1"/>
</dbReference>
<feature type="region of interest" description="Disordered" evidence="5">
    <location>
        <begin position="230"/>
        <end position="250"/>
    </location>
</feature>
<name>A0ABS4EGU3_9HYPH</name>
<evidence type="ECO:0000256" key="1">
    <source>
        <dbReference type="ARBA" id="ARBA00004922"/>
    </source>
</evidence>
<keyword evidence="2" id="KW-0808">Transferase</keyword>
<evidence type="ECO:0000256" key="5">
    <source>
        <dbReference type="SAM" id="MobiDB-lite"/>
    </source>
</evidence>
<dbReference type="RefSeq" id="WP_209847668.1">
    <property type="nucleotide sequence ID" value="NZ_JAGGJV010000001.1"/>
</dbReference>
<organism evidence="7 8">
    <name type="scientific">Rhizobium herbae</name>
    <dbReference type="NCBI Taxonomy" id="508661"/>
    <lineage>
        <taxon>Bacteria</taxon>
        <taxon>Pseudomonadati</taxon>
        <taxon>Pseudomonadota</taxon>
        <taxon>Alphaproteobacteria</taxon>
        <taxon>Hyphomicrobiales</taxon>
        <taxon>Rhizobiaceae</taxon>
        <taxon>Rhizobium/Agrobacterium group</taxon>
        <taxon>Rhizobium</taxon>
    </lineage>
</organism>
<comment type="pathway">
    <text evidence="1">Protein modification; protein glycosylation.</text>
</comment>
<dbReference type="Pfam" id="PF13844">
    <property type="entry name" value="Glyco_transf_41"/>
    <property type="match status" value="2"/>
</dbReference>
<gene>
    <name evidence="7" type="ORF">J2Z75_000645</name>
</gene>
<dbReference type="Gene3D" id="3.40.50.11380">
    <property type="match status" value="1"/>
</dbReference>
<dbReference type="PANTHER" id="PTHR44998">
    <property type="match status" value="1"/>
</dbReference>
<reference evidence="7 8" key="1">
    <citation type="submission" date="2021-03" db="EMBL/GenBank/DDBJ databases">
        <title>Genomic Encyclopedia of Type Strains, Phase IV (KMG-IV): sequencing the most valuable type-strain genomes for metagenomic binning, comparative biology and taxonomic classification.</title>
        <authorList>
            <person name="Goeker M."/>
        </authorList>
    </citation>
    <scope>NUCLEOTIDE SEQUENCE [LARGE SCALE GENOMIC DNA]</scope>
    <source>
        <strain evidence="7 8">DSM 26427</strain>
    </source>
</reference>
<dbReference type="InterPro" id="IPR011990">
    <property type="entry name" value="TPR-like_helical_dom_sf"/>
</dbReference>
<accession>A0ABS4EGU3</accession>
<dbReference type="Gene3D" id="3.40.50.2000">
    <property type="entry name" value="Glycogen Phosphorylase B"/>
    <property type="match status" value="1"/>
</dbReference>
<keyword evidence="3" id="KW-0677">Repeat</keyword>
<feature type="domain" description="O-GlcNAc transferase C-terminal" evidence="6">
    <location>
        <begin position="256"/>
        <end position="406"/>
    </location>
</feature>
<evidence type="ECO:0000256" key="2">
    <source>
        <dbReference type="ARBA" id="ARBA00022679"/>
    </source>
</evidence>
<keyword evidence="4" id="KW-0802">TPR repeat</keyword>
<proteinExistence type="predicted"/>
<sequence>MSGQGIAAATAAFEQNRYIDALTILNGMLGKSEEAAAVTLLLAETLEKLGFTAEAAEAFEQAAQHAGAEAPLVLRRACGLYFAIGDDDHTQLIGMKLLKSLPADPELAYILARSLRRTGDNALVDLVKNTLVESDDPEHLKLAGDIFAGDDRNPASLTLFRKIAALHPDDPYSQLKYLAVARDFCDYAAIERIERWLGDEIAAGRMASLAGDTGYSNLLHCGVERYNRLATNNPGVSEPPSPAATRQRRSRPHLWSDRIRVGYLSSDLWDDHATMRLFQSVLEAHDRERFDVTLYCYTPERFVGFDGGNRGKWGKIVQIHALSDAAAADVIRARQTDILVDLKGHTAGSRSKILNHMVAPLQVAWLGFPGSTVNIECDYIIGDAIVLPNSSKPHYHETFCRLPETYQPNDPVYRARPPAASRADLGLPDDRFVLAAFNAARKISLPTLDCWAAILRGASNRVLWVMIDGDLARGNFLSAMKSRGVEADRVIFAPKTSYDAHIARLQAADLGLDTFPYNGHTTTSDQLWAGLPVLTVKGSNFASRVSESLLTAIGLPELVASDPDAFVAQAVALSNDPARLASLKQRIEANRYTAPLFDAERFCRHLETAYAMMADRARQKLAPEHFDVPAQPARTSPFR</sequence>
<evidence type="ECO:0000256" key="3">
    <source>
        <dbReference type="ARBA" id="ARBA00022737"/>
    </source>
</evidence>
<evidence type="ECO:0000313" key="8">
    <source>
        <dbReference type="Proteomes" id="UP000823786"/>
    </source>
</evidence>
<comment type="caution">
    <text evidence="7">The sequence shown here is derived from an EMBL/GenBank/DDBJ whole genome shotgun (WGS) entry which is preliminary data.</text>
</comment>
<dbReference type="InterPro" id="IPR029489">
    <property type="entry name" value="OGT/SEC/SPY_C"/>
</dbReference>
<dbReference type="Proteomes" id="UP000823786">
    <property type="component" value="Unassembled WGS sequence"/>
</dbReference>
<evidence type="ECO:0000313" key="7">
    <source>
        <dbReference type="EMBL" id="MBP1857165.1"/>
    </source>
</evidence>
<dbReference type="EMBL" id="JAGGJV010000001">
    <property type="protein sequence ID" value="MBP1857165.1"/>
    <property type="molecule type" value="Genomic_DNA"/>
</dbReference>
<dbReference type="Gene3D" id="1.25.40.10">
    <property type="entry name" value="Tetratricopeptide repeat domain"/>
    <property type="match status" value="1"/>
</dbReference>
<evidence type="ECO:0000259" key="6">
    <source>
        <dbReference type="Pfam" id="PF13844"/>
    </source>
</evidence>
<dbReference type="PANTHER" id="PTHR44998:SF1">
    <property type="entry name" value="UDP-N-ACETYLGLUCOSAMINE--PEPTIDE N-ACETYLGLUCOSAMINYLTRANSFERASE 110 KDA SUBUNIT"/>
    <property type="match status" value="1"/>
</dbReference>
<keyword evidence="8" id="KW-1185">Reference proteome</keyword>
<feature type="domain" description="O-GlcNAc transferase C-terminal" evidence="6">
    <location>
        <begin position="420"/>
        <end position="606"/>
    </location>
</feature>